<proteinExistence type="predicted"/>
<organism evidence="2 3">
    <name type="scientific">Sphaerulina musiva (strain SO2202)</name>
    <name type="common">Poplar stem canker fungus</name>
    <name type="synonym">Septoria musiva</name>
    <dbReference type="NCBI Taxonomy" id="692275"/>
    <lineage>
        <taxon>Eukaryota</taxon>
        <taxon>Fungi</taxon>
        <taxon>Dikarya</taxon>
        <taxon>Ascomycota</taxon>
        <taxon>Pezizomycotina</taxon>
        <taxon>Dothideomycetes</taxon>
        <taxon>Dothideomycetidae</taxon>
        <taxon>Mycosphaerellales</taxon>
        <taxon>Mycosphaerellaceae</taxon>
        <taxon>Sphaerulina</taxon>
    </lineage>
</organism>
<protein>
    <submittedName>
        <fullName evidence="2">Uncharacterized protein</fullName>
    </submittedName>
</protein>
<feature type="compositionally biased region" description="Polar residues" evidence="1">
    <location>
        <begin position="503"/>
        <end position="520"/>
    </location>
</feature>
<feature type="region of interest" description="Disordered" evidence="1">
    <location>
        <begin position="401"/>
        <end position="531"/>
    </location>
</feature>
<feature type="compositionally biased region" description="Basic residues" evidence="1">
    <location>
        <begin position="64"/>
        <end position="73"/>
    </location>
</feature>
<evidence type="ECO:0000256" key="1">
    <source>
        <dbReference type="SAM" id="MobiDB-lite"/>
    </source>
</evidence>
<accession>M3AXR0</accession>
<feature type="compositionally biased region" description="Basic and acidic residues" evidence="1">
    <location>
        <begin position="299"/>
        <end position="309"/>
    </location>
</feature>
<evidence type="ECO:0000313" key="2">
    <source>
        <dbReference type="EMBL" id="EMF11525.1"/>
    </source>
</evidence>
<keyword evidence="3" id="KW-1185">Reference proteome</keyword>
<dbReference type="Proteomes" id="UP000016931">
    <property type="component" value="Unassembled WGS sequence"/>
</dbReference>
<feature type="compositionally biased region" description="Basic and acidic residues" evidence="1">
    <location>
        <begin position="361"/>
        <end position="374"/>
    </location>
</feature>
<dbReference type="AlphaFoldDB" id="M3AXR0"/>
<reference evidence="2 3" key="1">
    <citation type="journal article" date="2012" name="PLoS Pathog.">
        <title>Diverse lifestyles and strategies of plant pathogenesis encoded in the genomes of eighteen Dothideomycetes fungi.</title>
        <authorList>
            <person name="Ohm R.A."/>
            <person name="Feau N."/>
            <person name="Henrissat B."/>
            <person name="Schoch C.L."/>
            <person name="Horwitz B.A."/>
            <person name="Barry K.W."/>
            <person name="Condon B.J."/>
            <person name="Copeland A.C."/>
            <person name="Dhillon B."/>
            <person name="Glaser F."/>
            <person name="Hesse C.N."/>
            <person name="Kosti I."/>
            <person name="LaButti K."/>
            <person name="Lindquist E.A."/>
            <person name="Lucas S."/>
            <person name="Salamov A.A."/>
            <person name="Bradshaw R.E."/>
            <person name="Ciuffetti L."/>
            <person name="Hamelin R.C."/>
            <person name="Kema G.H.J."/>
            <person name="Lawrence C."/>
            <person name="Scott J.A."/>
            <person name="Spatafora J.W."/>
            <person name="Turgeon B.G."/>
            <person name="de Wit P.J.G.M."/>
            <person name="Zhong S."/>
            <person name="Goodwin S.B."/>
            <person name="Grigoriev I.V."/>
        </authorList>
    </citation>
    <scope>NUCLEOTIDE SEQUENCE [LARGE SCALE GENOMIC DNA]</scope>
    <source>
        <strain evidence="2 3">SO2202</strain>
    </source>
</reference>
<name>M3AXR0_SPHMS</name>
<dbReference type="OMA" id="DHVHSFQ"/>
<dbReference type="OrthoDB" id="5404004at2759"/>
<feature type="compositionally biased region" description="Polar residues" evidence="1">
    <location>
        <begin position="479"/>
        <end position="489"/>
    </location>
</feature>
<feature type="region of interest" description="Disordered" evidence="1">
    <location>
        <begin position="668"/>
        <end position="694"/>
    </location>
</feature>
<dbReference type="HOGENOM" id="CLU_364511_0_0_1"/>
<feature type="region of interest" description="Disordered" evidence="1">
    <location>
        <begin position="47"/>
        <end position="79"/>
    </location>
</feature>
<sequence length="694" mass="77192">MAFPVRTSSRRLQKKVIVKERLKQEAEQAKADIIDTPQDFNSIEEAVDEHRRSMTGRPQPAGVGKRRVKRQPSAKRATPLAAKEAAELLKEQHLLCGKDFERTGQIIEYSNGPDTFNFPTPSPRMPSRSATHDDQQKPTLPPGVLRRMTARDAAFLQPYGDSPRIGMTDGNSLSGPPTWARSHTADVIMTTKTTAAFPPARPSSPTRHEEHVMNPFPQPKTKKKSNWRAFSNLFRNKTATDPFYQVKPQDTTVRVTAVHDAPTPNLKAPEVERPERPTTPLSCLAPAPDVSPLSSGRTSRQEQHPDASHRTSLLPKGLGIRPRGTPIPTTSPQPKSPGLSRRSEDILEQRQTRQDSPLSSDNEHDEKPRPVLRVPRLDLDLPTLDFPRYSVMFEKQLLNSSKPSLRERRQSKLQLQRSQSQRDEDYLRVDTNGANVRLSRRQTSPSFKRTLAIRTEEEHTSTHDPMTAMRRPGPMPRSKTASQAATTTPDAKFLQPKRHDTHQSSSPESPDSAFYSENSLPPTPTTAATCTDTESVRHILDNAEPAWGRANLSTRPPIKSAPPPTIRSKSYSTPTNAPRPGGEYTHVGERPYPQGIKNNHDFERHIVQVSVARQVSVSRARTRVMRAMEGTAKPAVVPLRPRLVQLSPSNRKSAVGVLENAAAEMDEMPRDAAAHSRAASLAFSQDLKTKSEAG</sequence>
<gene>
    <name evidence="2" type="ORF">SEPMUDRAFT_150432</name>
</gene>
<feature type="compositionally biased region" description="Basic and acidic residues" evidence="1">
    <location>
        <begin position="341"/>
        <end position="353"/>
    </location>
</feature>
<feature type="compositionally biased region" description="Low complexity" evidence="1">
    <location>
        <begin position="675"/>
        <end position="684"/>
    </location>
</feature>
<feature type="compositionally biased region" description="Polar residues" evidence="1">
    <location>
        <begin position="567"/>
        <end position="576"/>
    </location>
</feature>
<feature type="region of interest" description="Disordered" evidence="1">
    <location>
        <begin position="194"/>
        <end position="225"/>
    </location>
</feature>
<feature type="region of interest" description="Disordered" evidence="1">
    <location>
        <begin position="260"/>
        <end position="374"/>
    </location>
</feature>
<dbReference type="EMBL" id="KB456266">
    <property type="protein sequence ID" value="EMF11525.1"/>
    <property type="molecule type" value="Genomic_DNA"/>
</dbReference>
<dbReference type="GeneID" id="27903309"/>
<evidence type="ECO:0000313" key="3">
    <source>
        <dbReference type="Proteomes" id="UP000016931"/>
    </source>
</evidence>
<dbReference type="RefSeq" id="XP_016759646.1">
    <property type="nucleotide sequence ID" value="XM_016906172.1"/>
</dbReference>
<feature type="region of interest" description="Disordered" evidence="1">
    <location>
        <begin position="110"/>
        <end position="142"/>
    </location>
</feature>
<dbReference type="eggNOG" id="ENOG502SD0J">
    <property type="taxonomic scope" value="Eukaryota"/>
</dbReference>
<feature type="region of interest" description="Disordered" evidence="1">
    <location>
        <begin position="547"/>
        <end position="586"/>
    </location>
</feature>